<feature type="compositionally biased region" description="Polar residues" evidence="1">
    <location>
        <begin position="32"/>
        <end position="42"/>
    </location>
</feature>
<evidence type="ECO:0000313" key="2">
    <source>
        <dbReference type="EMBL" id="KAJ1982989.1"/>
    </source>
</evidence>
<feature type="region of interest" description="Disordered" evidence="1">
    <location>
        <begin position="164"/>
        <end position="499"/>
    </location>
</feature>
<feature type="compositionally biased region" description="Pro residues" evidence="1">
    <location>
        <begin position="83"/>
        <end position="95"/>
    </location>
</feature>
<feature type="compositionally biased region" description="Low complexity" evidence="1">
    <location>
        <begin position="408"/>
        <end position="423"/>
    </location>
</feature>
<gene>
    <name evidence="2" type="ORF">H4R34_001531</name>
</gene>
<feature type="compositionally biased region" description="Polar residues" evidence="1">
    <location>
        <begin position="11"/>
        <end position="23"/>
    </location>
</feature>
<dbReference type="EMBL" id="JANBQB010000075">
    <property type="protein sequence ID" value="KAJ1982989.1"/>
    <property type="molecule type" value="Genomic_DNA"/>
</dbReference>
<feature type="region of interest" description="Disordered" evidence="1">
    <location>
        <begin position="1"/>
        <end position="148"/>
    </location>
</feature>
<dbReference type="Proteomes" id="UP001151582">
    <property type="component" value="Unassembled WGS sequence"/>
</dbReference>
<feature type="compositionally biased region" description="Polar residues" evidence="1">
    <location>
        <begin position="244"/>
        <end position="261"/>
    </location>
</feature>
<feature type="compositionally biased region" description="Polar residues" evidence="1">
    <location>
        <begin position="181"/>
        <end position="194"/>
    </location>
</feature>
<evidence type="ECO:0000313" key="3">
    <source>
        <dbReference type="Proteomes" id="UP001151582"/>
    </source>
</evidence>
<sequence length="713" mass="78650">MAVDSFRGSRPSPQSLTSRQPDATSARRRSSLSHPIGTSSLGPLSKRKHHTEPTDPPPRKRASQSRRLSQYQDVMCEAECPTPLSPTLPALPLPAHPSESKHLHPVKAMPGYLETNAQASGGSPPHQPAKAPMGSRRGRVLAPPTTNGPMVRASLIVKLALPPKLISRGHRERPKGGRASPDSTTGSGQSQLYAQSKRARNPAVCQRRSTLETPLAKDSPNGKGRRSKDRVDSPALRPMAEASPASSRSLKAHASSFTQSDGKAGDWDGTTTCDGLPRSRHTKDKSIKSTTRRSIEARVRPEDERPRSRSRRRSLTPPQSPRERSGSRHRPMKRDPAPTASRSKPRGSKGRDRPSPIVESANRARGNNSDDQRPTDQPSRARADVSPQSPHAESTGRRSTTRPELTTPSKASSLSRSSPVRLSIESYQQKRRRPHRDDEGSETREVATPSKPSTLRGPATASPHPDGSTARPAQPRNGDNPNRYMEWGTRYKRTGQANVQKRQSADRMVGVLQYFQSVLAYLKHFYDLDSSANLLSRVTHWKNFLTYAQSLSSIFRENRCLALAGLILHLEAVIQHRLGTLYQTLANNECSKTSDGHDSAALSSVVQLFQQQANVMRSAKRAWADGETLFSFDALADQFPHTWQLRGSPAPRAVTDREFDAYRQSMVLLVGTGTIPSSFTLYTPIPDIIRLLECVLFETAYSHSLDFQVYKSI</sequence>
<keyword evidence="3" id="KW-1185">Reference proteome</keyword>
<dbReference type="AlphaFoldDB" id="A0A9W8BB68"/>
<dbReference type="OrthoDB" id="5600421at2759"/>
<feature type="compositionally biased region" description="Basic and acidic residues" evidence="1">
    <location>
        <begin position="368"/>
        <end position="383"/>
    </location>
</feature>
<evidence type="ECO:0000256" key="1">
    <source>
        <dbReference type="SAM" id="MobiDB-lite"/>
    </source>
</evidence>
<reference evidence="2" key="1">
    <citation type="submission" date="2022-07" db="EMBL/GenBank/DDBJ databases">
        <title>Phylogenomic reconstructions and comparative analyses of Kickxellomycotina fungi.</title>
        <authorList>
            <person name="Reynolds N.K."/>
            <person name="Stajich J.E."/>
            <person name="Barry K."/>
            <person name="Grigoriev I.V."/>
            <person name="Crous P."/>
            <person name="Smith M.E."/>
        </authorList>
    </citation>
    <scope>NUCLEOTIDE SEQUENCE</scope>
    <source>
        <strain evidence="2">RSA 567</strain>
    </source>
</reference>
<comment type="caution">
    <text evidence="2">The sequence shown here is derived from an EMBL/GenBank/DDBJ whole genome shotgun (WGS) entry which is preliminary data.</text>
</comment>
<proteinExistence type="predicted"/>
<accession>A0A9W8BB68</accession>
<feature type="compositionally biased region" description="Basic and acidic residues" evidence="1">
    <location>
        <begin position="435"/>
        <end position="445"/>
    </location>
</feature>
<name>A0A9W8BB68_9FUNG</name>
<organism evidence="2 3">
    <name type="scientific">Dimargaris verticillata</name>
    <dbReference type="NCBI Taxonomy" id="2761393"/>
    <lineage>
        <taxon>Eukaryota</taxon>
        <taxon>Fungi</taxon>
        <taxon>Fungi incertae sedis</taxon>
        <taxon>Zoopagomycota</taxon>
        <taxon>Kickxellomycotina</taxon>
        <taxon>Dimargaritomycetes</taxon>
        <taxon>Dimargaritales</taxon>
        <taxon>Dimargaritaceae</taxon>
        <taxon>Dimargaris</taxon>
    </lineage>
</organism>
<protein>
    <submittedName>
        <fullName evidence="2">Uncharacterized protein</fullName>
    </submittedName>
</protein>
<feature type="compositionally biased region" description="Basic and acidic residues" evidence="1">
    <location>
        <begin position="293"/>
        <end position="307"/>
    </location>
</feature>